<evidence type="ECO:0000256" key="3">
    <source>
        <dbReference type="RuleBase" id="RU363067"/>
    </source>
</evidence>
<evidence type="ECO:0000313" key="6">
    <source>
        <dbReference type="Proteomes" id="UP000823046"/>
    </source>
</evidence>
<keyword evidence="1 3" id="KW-0479">Metal-binding</keyword>
<dbReference type="InterPro" id="IPR003607">
    <property type="entry name" value="HD/PDEase_dom"/>
</dbReference>
<accession>A0ABQ7JEP3</accession>
<dbReference type="InterPro" id="IPR023174">
    <property type="entry name" value="PDEase_CS"/>
</dbReference>
<dbReference type="PROSITE" id="PS51845">
    <property type="entry name" value="PDEASE_I_2"/>
    <property type="match status" value="1"/>
</dbReference>
<sequence length="466" mass="53568">MAEVLINSMRVIIVLQEKQMGKCTITGAQQSLKYVAKNEDISLIHNESLYCANIIEKCHTTLCNSKNLYTHEDIISAYLSAGLHPQSFVFTDRDQDQLLSDKQSLNATTTSISDIPGNKSTKRLSTARSETPFVAEWVEYSSQLSYEWLNDLGKRMNEWSFNCLQYAQDNRFPLASCGLVLLNKTINDLGISSHTLKRFLGVIEEHYKPVRYHNSMHAAMVAQKMHCLLRKLHMFEFMDPIEYLIAILSGLCHDVGHPGRNNSFFINSMEPLAIAYNDIAVLENYHSSLTFRFMKFPGCNVFKDLPINFKHVSCEMQHLRYDKCSALRLARSRVIELILATDMSAHFDKLSLFRVRRISNQLNYTSKDDLWLTLQMVIKTGDLAHCVTEWNEHSQWCTRLVEEFFEQGDEERSKGIVISPLCDRQKLSEVAQSQVKFLSYVVSPLFAEMEAIDENGFIELVHNLLY</sequence>
<dbReference type="EMBL" id="JADAQX010000050">
    <property type="protein sequence ID" value="KAF8822488.1"/>
    <property type="molecule type" value="Genomic_DNA"/>
</dbReference>
<dbReference type="Pfam" id="PF00233">
    <property type="entry name" value="PDEase_I"/>
    <property type="match status" value="1"/>
</dbReference>
<proteinExistence type="inferred from homology"/>
<dbReference type="Proteomes" id="UP000823046">
    <property type="component" value="Unassembled WGS sequence"/>
</dbReference>
<comment type="cofactor">
    <cofactor evidence="3">
        <name>a divalent metal cation</name>
        <dbReference type="ChEBI" id="CHEBI:60240"/>
    </cofactor>
    <text evidence="3">Binds 2 divalent metal cations per subunit. Site 1 may preferentially bind zinc ions, while site 2 has a preference for magnesium and/or manganese ions.</text>
</comment>
<dbReference type="InterPro" id="IPR002073">
    <property type="entry name" value="PDEase_catalytic_dom"/>
</dbReference>
<dbReference type="PRINTS" id="PR00387">
    <property type="entry name" value="PDIESTERASE1"/>
</dbReference>
<keyword evidence="6" id="KW-1185">Reference proteome</keyword>
<dbReference type="EC" id="3.1.4.-" evidence="3"/>
<keyword evidence="2 3" id="KW-0378">Hydrolase</keyword>
<dbReference type="Gene3D" id="1.10.1300.10">
    <property type="entry name" value="3'5'-cyclic nucleotide phosphodiesterase, catalytic domain"/>
    <property type="match status" value="1"/>
</dbReference>
<protein>
    <recommendedName>
        <fullName evidence="3">Phosphodiesterase</fullName>
        <ecNumber evidence="3">3.1.4.-</ecNumber>
    </recommendedName>
</protein>
<feature type="domain" description="PDEase" evidence="4">
    <location>
        <begin position="136"/>
        <end position="466"/>
    </location>
</feature>
<organism evidence="5 6">
    <name type="scientific">Cardiosporidium cionae</name>
    <dbReference type="NCBI Taxonomy" id="476202"/>
    <lineage>
        <taxon>Eukaryota</taxon>
        <taxon>Sar</taxon>
        <taxon>Alveolata</taxon>
        <taxon>Apicomplexa</taxon>
        <taxon>Aconoidasida</taxon>
        <taxon>Nephromycida</taxon>
        <taxon>Cardiosporidium</taxon>
    </lineage>
</organism>
<reference evidence="5 6" key="1">
    <citation type="journal article" date="2020" name="bioRxiv">
        <title>Metabolic contributions of an alphaproteobacterial endosymbiont in the apicomplexan Cardiosporidium cionae.</title>
        <authorList>
            <person name="Hunter E.S."/>
            <person name="Paight C.J."/>
            <person name="Lane C.E."/>
        </authorList>
    </citation>
    <scope>NUCLEOTIDE SEQUENCE [LARGE SCALE GENOMIC DNA]</scope>
    <source>
        <strain evidence="5">ESH_2018</strain>
    </source>
</reference>
<dbReference type="InterPro" id="IPR036971">
    <property type="entry name" value="PDEase_catalytic_dom_sf"/>
</dbReference>
<comment type="similarity">
    <text evidence="3">Belongs to the cyclic nucleotide phosphodiesterase family.</text>
</comment>
<gene>
    <name evidence="5" type="ORF">IE077_003674</name>
</gene>
<name>A0ABQ7JEP3_9APIC</name>
<comment type="caution">
    <text evidence="5">The sequence shown here is derived from an EMBL/GenBank/DDBJ whole genome shotgun (WGS) entry which is preliminary data.</text>
</comment>
<evidence type="ECO:0000256" key="2">
    <source>
        <dbReference type="ARBA" id="ARBA00022801"/>
    </source>
</evidence>
<dbReference type="InterPro" id="IPR023088">
    <property type="entry name" value="PDEase"/>
</dbReference>
<dbReference type="CDD" id="cd00077">
    <property type="entry name" value="HDc"/>
    <property type="match status" value="1"/>
</dbReference>
<evidence type="ECO:0000256" key="1">
    <source>
        <dbReference type="ARBA" id="ARBA00022723"/>
    </source>
</evidence>
<dbReference type="PANTHER" id="PTHR11347">
    <property type="entry name" value="CYCLIC NUCLEOTIDE PHOSPHODIESTERASE"/>
    <property type="match status" value="1"/>
</dbReference>
<dbReference type="PROSITE" id="PS00126">
    <property type="entry name" value="PDEASE_I_1"/>
    <property type="match status" value="1"/>
</dbReference>
<evidence type="ECO:0000313" key="5">
    <source>
        <dbReference type="EMBL" id="KAF8822488.1"/>
    </source>
</evidence>
<evidence type="ECO:0000259" key="4">
    <source>
        <dbReference type="PROSITE" id="PS51845"/>
    </source>
</evidence>
<dbReference type="SUPFAM" id="SSF109604">
    <property type="entry name" value="HD-domain/PDEase-like"/>
    <property type="match status" value="1"/>
</dbReference>